<name>A0A2M6XC51_9BACT</name>
<sequence length="470" mass="54175">MITKFINRKKETSWLEESYKKANSEGQLLIIYGRRRVGKTELVRHFIKNKPHIYYLASRGTSDLHLQTAVNTFTQGFNDTHFSTTAFSTWRDFFDYLGKATKDLKEPMVLVFDEFPFMAQSDEAMSSYFQYGWDMWLKDRKVVMILMGSSISMMYKHTLVYNAPLYGRRTGQWLLEPFTFTDVKNFYPDSPFENTFPLYAISGGIPAYSRVFDGQKDLRQNIINFVLPEGSFLTVEPELLLSEEFEDPRSFIGILKAIGLGRTKFSEIVQAAGVPTTALPGYLKTLIQLRLVKKEVPVTDKLPEKSKKGTYSLSDAFLRFYFSFIFPNLSLAKSPDYNSLFATHGDILTKLVAKFYEDTSDEFIRKAIDENKLPHFENMGRWWNNNTEIDLVGLNEQDNSILFVETKWNSKPIGTEVLNSLKNKSKEVVWGKPGKKEYFGLVAKGGFTHELIKQAKQENVLLIQEDKILK</sequence>
<keyword evidence="3" id="KW-0067">ATP-binding</keyword>
<dbReference type="GO" id="GO:0005524">
    <property type="term" value="F:ATP binding"/>
    <property type="evidence" value="ECO:0007669"/>
    <property type="project" value="UniProtKB-KW"/>
</dbReference>
<proteinExistence type="predicted"/>
<keyword evidence="3" id="KW-0547">Nucleotide-binding</keyword>
<organism evidence="3 4">
    <name type="scientific">Candidatus Shapirobacteria bacterium CG08_land_8_20_14_0_20_39_18</name>
    <dbReference type="NCBI Taxonomy" id="1974883"/>
    <lineage>
        <taxon>Bacteria</taxon>
        <taxon>Candidatus Shapironibacteriota</taxon>
    </lineage>
</organism>
<dbReference type="InterPro" id="IPR004256">
    <property type="entry name" value="DUF234"/>
</dbReference>
<evidence type="ECO:0000259" key="1">
    <source>
        <dbReference type="Pfam" id="PF01637"/>
    </source>
</evidence>
<comment type="caution">
    <text evidence="3">The sequence shown here is derived from an EMBL/GenBank/DDBJ whole genome shotgun (WGS) entry which is preliminary data.</text>
</comment>
<evidence type="ECO:0000313" key="4">
    <source>
        <dbReference type="Proteomes" id="UP000228996"/>
    </source>
</evidence>
<dbReference type="InterPro" id="IPR011335">
    <property type="entry name" value="Restrct_endonuc-II-like"/>
</dbReference>
<reference evidence="4" key="1">
    <citation type="submission" date="2017-09" db="EMBL/GenBank/DDBJ databases">
        <title>Depth-based differentiation of microbial function through sediment-hosted aquifers and enrichment of novel symbionts in the deep terrestrial subsurface.</title>
        <authorList>
            <person name="Probst A.J."/>
            <person name="Ladd B."/>
            <person name="Jarett J.K."/>
            <person name="Geller-Mcgrath D.E."/>
            <person name="Sieber C.M.K."/>
            <person name="Emerson J.B."/>
            <person name="Anantharaman K."/>
            <person name="Thomas B.C."/>
            <person name="Malmstrom R."/>
            <person name="Stieglmeier M."/>
            <person name="Klingl A."/>
            <person name="Woyke T."/>
            <person name="Ryan C.M."/>
            <person name="Banfield J.F."/>
        </authorList>
    </citation>
    <scope>NUCLEOTIDE SEQUENCE [LARGE SCALE GENOMIC DNA]</scope>
</reference>
<feature type="domain" description="DUF234" evidence="2">
    <location>
        <begin position="321"/>
        <end position="410"/>
    </location>
</feature>
<dbReference type="EMBL" id="PEYO01000021">
    <property type="protein sequence ID" value="PIU03219.1"/>
    <property type="molecule type" value="Genomic_DNA"/>
</dbReference>
<dbReference type="SUPFAM" id="SSF52540">
    <property type="entry name" value="P-loop containing nucleoside triphosphate hydrolases"/>
    <property type="match status" value="1"/>
</dbReference>
<dbReference type="AlphaFoldDB" id="A0A2M6XC51"/>
<evidence type="ECO:0000259" key="2">
    <source>
        <dbReference type="Pfam" id="PF03008"/>
    </source>
</evidence>
<dbReference type="SUPFAM" id="SSF52980">
    <property type="entry name" value="Restriction endonuclease-like"/>
    <property type="match status" value="1"/>
</dbReference>
<dbReference type="PANTHER" id="PTHR34704">
    <property type="entry name" value="ATPASE"/>
    <property type="match status" value="1"/>
</dbReference>
<dbReference type="Pfam" id="PF01637">
    <property type="entry name" value="ATPase_2"/>
    <property type="match status" value="1"/>
</dbReference>
<accession>A0A2M6XC51</accession>
<evidence type="ECO:0000313" key="3">
    <source>
        <dbReference type="EMBL" id="PIU03219.1"/>
    </source>
</evidence>
<dbReference type="Gene3D" id="3.40.50.300">
    <property type="entry name" value="P-loop containing nucleotide triphosphate hydrolases"/>
    <property type="match status" value="1"/>
</dbReference>
<dbReference type="InterPro" id="IPR011579">
    <property type="entry name" value="ATPase_dom"/>
</dbReference>
<dbReference type="Proteomes" id="UP000228996">
    <property type="component" value="Unassembled WGS sequence"/>
</dbReference>
<dbReference type="InterPro" id="IPR027417">
    <property type="entry name" value="P-loop_NTPase"/>
</dbReference>
<dbReference type="PANTHER" id="PTHR34704:SF1">
    <property type="entry name" value="ATPASE"/>
    <property type="match status" value="1"/>
</dbReference>
<gene>
    <name evidence="3" type="ORF">COT44_04360</name>
</gene>
<dbReference type="Pfam" id="PF03008">
    <property type="entry name" value="DUF234"/>
    <property type="match status" value="1"/>
</dbReference>
<feature type="domain" description="ATPase" evidence="1">
    <location>
        <begin position="5"/>
        <end position="190"/>
    </location>
</feature>
<protein>
    <submittedName>
        <fullName evidence="3">ATP-binding protein</fullName>
    </submittedName>
</protein>